<evidence type="ECO:0000313" key="3">
    <source>
        <dbReference type="Proteomes" id="UP000275078"/>
    </source>
</evidence>
<name>A0A3N4I1W0_ASCIM</name>
<accession>A0A3N4I1W0</accession>
<dbReference type="AlphaFoldDB" id="A0A3N4I1W0"/>
<sequence>MAPPASGYSLSSSAHQIHPTPPEAKLSRFPLLPIEIRLNIYQHCTCFILLQLASTSSQLHKEINSHPSIIRASRGFQAAKDDDPQSWQALTVNHVGFISNLCDMRVWMKGKRVHCWPCNRGSTRTTFDGFHPYAMQLQYRCGCGSRKWMVKDEFTRPRPSIDSTKFTGQNW</sequence>
<gene>
    <name evidence="2" type="ORF">BJ508DRAFT_415920</name>
</gene>
<feature type="region of interest" description="Disordered" evidence="1">
    <location>
        <begin position="1"/>
        <end position="21"/>
    </location>
</feature>
<evidence type="ECO:0008006" key="4">
    <source>
        <dbReference type="Google" id="ProtNLM"/>
    </source>
</evidence>
<proteinExistence type="predicted"/>
<dbReference type="EMBL" id="ML119699">
    <property type="protein sequence ID" value="RPA79427.1"/>
    <property type="molecule type" value="Genomic_DNA"/>
</dbReference>
<evidence type="ECO:0000313" key="2">
    <source>
        <dbReference type="EMBL" id="RPA79427.1"/>
    </source>
</evidence>
<organism evidence="2 3">
    <name type="scientific">Ascobolus immersus RN42</name>
    <dbReference type="NCBI Taxonomy" id="1160509"/>
    <lineage>
        <taxon>Eukaryota</taxon>
        <taxon>Fungi</taxon>
        <taxon>Dikarya</taxon>
        <taxon>Ascomycota</taxon>
        <taxon>Pezizomycotina</taxon>
        <taxon>Pezizomycetes</taxon>
        <taxon>Pezizales</taxon>
        <taxon>Ascobolaceae</taxon>
        <taxon>Ascobolus</taxon>
    </lineage>
</organism>
<reference evidence="2 3" key="1">
    <citation type="journal article" date="2018" name="Nat. Ecol. Evol.">
        <title>Pezizomycetes genomes reveal the molecular basis of ectomycorrhizal truffle lifestyle.</title>
        <authorList>
            <person name="Murat C."/>
            <person name="Payen T."/>
            <person name="Noel B."/>
            <person name="Kuo A."/>
            <person name="Morin E."/>
            <person name="Chen J."/>
            <person name="Kohler A."/>
            <person name="Krizsan K."/>
            <person name="Balestrini R."/>
            <person name="Da Silva C."/>
            <person name="Montanini B."/>
            <person name="Hainaut M."/>
            <person name="Levati E."/>
            <person name="Barry K.W."/>
            <person name="Belfiori B."/>
            <person name="Cichocki N."/>
            <person name="Clum A."/>
            <person name="Dockter R.B."/>
            <person name="Fauchery L."/>
            <person name="Guy J."/>
            <person name="Iotti M."/>
            <person name="Le Tacon F."/>
            <person name="Lindquist E.A."/>
            <person name="Lipzen A."/>
            <person name="Malagnac F."/>
            <person name="Mello A."/>
            <person name="Molinier V."/>
            <person name="Miyauchi S."/>
            <person name="Poulain J."/>
            <person name="Riccioni C."/>
            <person name="Rubini A."/>
            <person name="Sitrit Y."/>
            <person name="Splivallo R."/>
            <person name="Traeger S."/>
            <person name="Wang M."/>
            <person name="Zifcakova L."/>
            <person name="Wipf D."/>
            <person name="Zambonelli A."/>
            <person name="Paolocci F."/>
            <person name="Nowrousian M."/>
            <person name="Ottonello S."/>
            <person name="Baldrian P."/>
            <person name="Spatafora J.W."/>
            <person name="Henrissat B."/>
            <person name="Nagy L.G."/>
            <person name="Aury J.M."/>
            <person name="Wincker P."/>
            <person name="Grigoriev I.V."/>
            <person name="Bonfante P."/>
            <person name="Martin F.M."/>
        </authorList>
    </citation>
    <scope>NUCLEOTIDE SEQUENCE [LARGE SCALE GENOMIC DNA]</scope>
    <source>
        <strain evidence="2 3">RN42</strain>
    </source>
</reference>
<dbReference type="Proteomes" id="UP000275078">
    <property type="component" value="Unassembled WGS sequence"/>
</dbReference>
<protein>
    <recommendedName>
        <fullName evidence="4">F-box domain-containing protein</fullName>
    </recommendedName>
</protein>
<evidence type="ECO:0000256" key="1">
    <source>
        <dbReference type="SAM" id="MobiDB-lite"/>
    </source>
</evidence>
<keyword evidence="3" id="KW-1185">Reference proteome</keyword>